<accession>A0A1F5H4K2</accession>
<dbReference type="Gene3D" id="1.10.10.10">
    <property type="entry name" value="Winged helix-like DNA-binding domain superfamily/Winged helix DNA-binding domain"/>
    <property type="match status" value="1"/>
</dbReference>
<keyword evidence="5" id="KW-0234">DNA repair</keyword>
<evidence type="ECO:0000256" key="4">
    <source>
        <dbReference type="ARBA" id="ARBA00022763"/>
    </source>
</evidence>
<dbReference type="PANTHER" id="PTHR42942:SF1">
    <property type="entry name" value="ALKYLTRANSFERASE-LIKE PROTEIN 1"/>
    <property type="match status" value="1"/>
</dbReference>
<reference evidence="8 9" key="1">
    <citation type="journal article" date="2016" name="Nat. Commun.">
        <title>Thousands of microbial genomes shed light on interconnected biogeochemical processes in an aquifer system.</title>
        <authorList>
            <person name="Anantharaman K."/>
            <person name="Brown C.T."/>
            <person name="Hug L.A."/>
            <person name="Sharon I."/>
            <person name="Castelle C.J."/>
            <person name="Probst A.J."/>
            <person name="Thomas B.C."/>
            <person name="Singh A."/>
            <person name="Wilkins M.J."/>
            <person name="Karaoz U."/>
            <person name="Brodie E.L."/>
            <person name="Williams K.H."/>
            <person name="Hubbard S.S."/>
            <person name="Banfield J.F."/>
        </authorList>
    </citation>
    <scope>NUCLEOTIDE SEQUENCE [LARGE SCALE GENOMIC DNA]</scope>
</reference>
<comment type="catalytic activity">
    <reaction evidence="1">
        <text>a 4-O-methyl-thymidine in DNA + L-cysteinyl-[protein] = a thymidine in DNA + S-methyl-L-cysteinyl-[protein]</text>
        <dbReference type="Rhea" id="RHEA:53428"/>
        <dbReference type="Rhea" id="RHEA-COMP:10131"/>
        <dbReference type="Rhea" id="RHEA-COMP:10132"/>
        <dbReference type="Rhea" id="RHEA-COMP:13555"/>
        <dbReference type="Rhea" id="RHEA-COMP:13556"/>
        <dbReference type="ChEBI" id="CHEBI:29950"/>
        <dbReference type="ChEBI" id="CHEBI:82612"/>
        <dbReference type="ChEBI" id="CHEBI:137386"/>
        <dbReference type="ChEBI" id="CHEBI:137387"/>
        <dbReference type="EC" id="2.1.1.63"/>
    </reaction>
</comment>
<dbReference type="PROSITE" id="PS00374">
    <property type="entry name" value="MGMT"/>
    <property type="match status" value="1"/>
</dbReference>
<name>A0A1F5H4K2_9BACT</name>
<evidence type="ECO:0000259" key="7">
    <source>
        <dbReference type="Pfam" id="PF01035"/>
    </source>
</evidence>
<organism evidence="8 9">
    <name type="scientific">Candidatus Curtissbacteria bacterium RIFCSPLOWO2_01_FULL_42_50</name>
    <dbReference type="NCBI Taxonomy" id="1797730"/>
    <lineage>
        <taxon>Bacteria</taxon>
        <taxon>Candidatus Curtissiibacteriota</taxon>
    </lineage>
</organism>
<keyword evidence="3" id="KW-0808">Transferase</keyword>
<dbReference type="Proteomes" id="UP000177039">
    <property type="component" value="Unassembled WGS sequence"/>
</dbReference>
<dbReference type="GO" id="GO:0006281">
    <property type="term" value="P:DNA repair"/>
    <property type="evidence" value="ECO:0007669"/>
    <property type="project" value="UniProtKB-KW"/>
</dbReference>
<dbReference type="InterPro" id="IPR014048">
    <property type="entry name" value="MethylDNA_cys_MeTrfase_DNA-bd"/>
</dbReference>
<proteinExistence type="predicted"/>
<dbReference type="InterPro" id="IPR036388">
    <property type="entry name" value="WH-like_DNA-bd_sf"/>
</dbReference>
<comment type="catalytic activity">
    <reaction evidence="6">
        <text>a 6-O-methyl-2'-deoxyguanosine in DNA + L-cysteinyl-[protein] = S-methyl-L-cysteinyl-[protein] + a 2'-deoxyguanosine in DNA</text>
        <dbReference type="Rhea" id="RHEA:24000"/>
        <dbReference type="Rhea" id="RHEA-COMP:10131"/>
        <dbReference type="Rhea" id="RHEA-COMP:10132"/>
        <dbReference type="Rhea" id="RHEA-COMP:11367"/>
        <dbReference type="Rhea" id="RHEA-COMP:11368"/>
        <dbReference type="ChEBI" id="CHEBI:29950"/>
        <dbReference type="ChEBI" id="CHEBI:82612"/>
        <dbReference type="ChEBI" id="CHEBI:85445"/>
        <dbReference type="ChEBI" id="CHEBI:85448"/>
        <dbReference type="EC" id="2.1.1.63"/>
    </reaction>
</comment>
<feature type="domain" description="Methylated-DNA-[protein]-cysteine S-methyltransferase DNA binding" evidence="7">
    <location>
        <begin position="10"/>
        <end position="100"/>
    </location>
</feature>
<evidence type="ECO:0000256" key="3">
    <source>
        <dbReference type="ARBA" id="ARBA00022679"/>
    </source>
</evidence>
<protein>
    <recommendedName>
        <fullName evidence="7">Methylated-DNA-[protein]-cysteine S-methyltransferase DNA binding domain-containing protein</fullName>
    </recommendedName>
</protein>
<comment type="caution">
    <text evidence="8">The sequence shown here is derived from an EMBL/GenBank/DDBJ whole genome shotgun (WGS) entry which is preliminary data.</text>
</comment>
<dbReference type="InterPro" id="IPR001497">
    <property type="entry name" value="MethylDNA_cys_MeTrfase_AS"/>
</dbReference>
<dbReference type="GO" id="GO:0003908">
    <property type="term" value="F:methylated-DNA-[protein]-cysteine S-methyltransferase activity"/>
    <property type="evidence" value="ECO:0007669"/>
    <property type="project" value="UniProtKB-EC"/>
</dbReference>
<dbReference type="CDD" id="cd06445">
    <property type="entry name" value="ATase"/>
    <property type="match status" value="1"/>
</dbReference>
<dbReference type="GO" id="GO:0032259">
    <property type="term" value="P:methylation"/>
    <property type="evidence" value="ECO:0007669"/>
    <property type="project" value="UniProtKB-KW"/>
</dbReference>
<evidence type="ECO:0000256" key="1">
    <source>
        <dbReference type="ARBA" id="ARBA00001286"/>
    </source>
</evidence>
<sequence>MASKTTDLSFNDKVHRLVKQIPKGKVVTYGQIAIAIARQTRLGGHLQTGLGARAVGNALHSNTDSNVPCHRVVDRNGRIALSHAFGGWKEQKRRLLTEGVRFRDNMHVDLEQCKFTLGFAVKCREFSFDPALKK</sequence>
<evidence type="ECO:0000256" key="6">
    <source>
        <dbReference type="ARBA" id="ARBA00049348"/>
    </source>
</evidence>
<evidence type="ECO:0000256" key="5">
    <source>
        <dbReference type="ARBA" id="ARBA00023204"/>
    </source>
</evidence>
<evidence type="ECO:0000256" key="2">
    <source>
        <dbReference type="ARBA" id="ARBA00022603"/>
    </source>
</evidence>
<keyword evidence="4" id="KW-0227">DNA damage</keyword>
<evidence type="ECO:0000313" key="8">
    <source>
        <dbReference type="EMBL" id="OGD99031.1"/>
    </source>
</evidence>
<dbReference type="InterPro" id="IPR036217">
    <property type="entry name" value="MethylDNA_cys_MeTrfase_DNAb"/>
</dbReference>
<dbReference type="AlphaFoldDB" id="A0A1F5H4K2"/>
<dbReference type="PANTHER" id="PTHR42942">
    <property type="entry name" value="6-O-METHYLGUANINE DNA METHYLTRANSFERASE"/>
    <property type="match status" value="1"/>
</dbReference>
<dbReference type="EMBL" id="MFBT01000025">
    <property type="protein sequence ID" value="OGD99031.1"/>
    <property type="molecule type" value="Genomic_DNA"/>
</dbReference>
<dbReference type="InterPro" id="IPR052520">
    <property type="entry name" value="ATL_DNA_repair"/>
</dbReference>
<gene>
    <name evidence="8" type="ORF">A3B54_04570</name>
</gene>
<keyword evidence="2" id="KW-0489">Methyltransferase</keyword>
<evidence type="ECO:0000313" key="9">
    <source>
        <dbReference type="Proteomes" id="UP000177039"/>
    </source>
</evidence>
<dbReference type="Pfam" id="PF01035">
    <property type="entry name" value="DNA_binding_1"/>
    <property type="match status" value="1"/>
</dbReference>
<dbReference type="SUPFAM" id="SSF46767">
    <property type="entry name" value="Methylated DNA-protein cysteine methyltransferase, C-terminal domain"/>
    <property type="match status" value="1"/>
</dbReference>